<keyword evidence="1" id="KW-0812">Transmembrane</keyword>
<accession>A0AAV3JPZ7</accession>
<evidence type="ECO:0008006" key="4">
    <source>
        <dbReference type="Google" id="ProtNLM"/>
    </source>
</evidence>
<evidence type="ECO:0000256" key="1">
    <source>
        <dbReference type="SAM" id="Phobius"/>
    </source>
</evidence>
<dbReference type="EMBL" id="AUSL01000031">
    <property type="protein sequence ID" value="EPZ67956.1"/>
    <property type="molecule type" value="Genomic_DNA"/>
</dbReference>
<keyword evidence="1" id="KW-1133">Transmembrane helix</keyword>
<evidence type="ECO:0000313" key="2">
    <source>
        <dbReference type="EMBL" id="EPZ67956.1"/>
    </source>
</evidence>
<dbReference type="AlphaFoldDB" id="A0AAV3JPZ7"/>
<gene>
    <name evidence="2" type="ORF">N199_08700</name>
</gene>
<evidence type="ECO:0000313" key="3">
    <source>
        <dbReference type="Proteomes" id="UP000015451"/>
    </source>
</evidence>
<dbReference type="Proteomes" id="UP000015451">
    <property type="component" value="Unassembled WGS sequence"/>
</dbReference>
<comment type="caution">
    <text evidence="2">The sequence shown here is derived from an EMBL/GenBank/DDBJ whole genome shotgun (WGS) entry which is preliminary data.</text>
</comment>
<proteinExistence type="predicted"/>
<name>A0AAV3JPZ7_HELPX</name>
<reference evidence="2 3" key="1">
    <citation type="journal article" date="2013" name="Genome Announc.">
        <title>Multiple genome sequences of Helicobacter pylori strains of diverse disease and antibiotic resistance backgrounds from Malaysia.</title>
        <authorList>
            <person name="Rehvathy V."/>
            <person name="Tan M.H."/>
            <person name="Gunaletchumy S.P."/>
            <person name="Teh X."/>
            <person name="Wang S."/>
            <person name="Baybayan P."/>
            <person name="Singh S."/>
            <person name="Ashby M."/>
            <person name="Kaakoush N.O."/>
            <person name="Mitchell H.M."/>
            <person name="Croft L.J."/>
            <person name="Goh K.L."/>
            <person name="Loke M.F."/>
            <person name="Vadivelu J."/>
        </authorList>
    </citation>
    <scope>NUCLEOTIDE SEQUENCE [LARGE SCALE GENOMIC DNA]</scope>
    <source>
        <strain evidence="2 3">UM038</strain>
    </source>
</reference>
<sequence>MSSSLACLTPLLSSSMILSVLLVNCEFLALNSNCLLKSLILWLLSNALLMWYFNAAPATYPFLSCNNFSNASLGFRTNSG</sequence>
<protein>
    <recommendedName>
        <fullName evidence="4">Secreted protein</fullName>
    </recommendedName>
</protein>
<feature type="transmembrane region" description="Helical" evidence="1">
    <location>
        <begin position="35"/>
        <end position="53"/>
    </location>
</feature>
<organism evidence="2 3">
    <name type="scientific">Helicobacter pylori UM038</name>
    <dbReference type="NCBI Taxonomy" id="1352343"/>
    <lineage>
        <taxon>Bacteria</taxon>
        <taxon>Pseudomonadati</taxon>
        <taxon>Campylobacterota</taxon>
        <taxon>Epsilonproteobacteria</taxon>
        <taxon>Campylobacterales</taxon>
        <taxon>Helicobacteraceae</taxon>
        <taxon>Helicobacter</taxon>
    </lineage>
</organism>
<keyword evidence="1" id="KW-0472">Membrane</keyword>